<dbReference type="EMBL" id="JZEX01000185">
    <property type="protein sequence ID" value="KKB06990.1"/>
    <property type="molecule type" value="Genomic_DNA"/>
</dbReference>
<sequence length="129" mass="13179">MKRRRIGGIAGVLLAVAPAFSQAPVPPPPASQADRGAIAASVRRQLTACWSLPAGFEGRAIEVTVAFLGSGELDGEPAVTPLAGKATDKLAPLAASAVRAVKRCAPFEGLDALGARAGERFSITVNFQS</sequence>
<accession>A0A0F5FEH4</accession>
<comment type="caution">
    <text evidence="2">The sequence shown here is derived from an EMBL/GenBank/DDBJ whole genome shotgun (WGS) entry which is preliminary data.</text>
</comment>
<reference evidence="2 3" key="1">
    <citation type="submission" date="2015-03" db="EMBL/GenBank/DDBJ databases">
        <authorList>
            <person name="Hassan Y.I."/>
            <person name="Lepp D."/>
            <person name="Li X.-Z."/>
            <person name="Zhou T."/>
        </authorList>
    </citation>
    <scope>NUCLEOTIDE SEQUENCE [LARGE SCALE GENOMIC DNA]</scope>
    <source>
        <strain evidence="2 3">BD-c194</strain>
    </source>
</reference>
<gene>
    <name evidence="2" type="ORF">VE25_20285</name>
</gene>
<feature type="chain" id="PRO_5002486759" description="TonB C-terminal domain-containing protein" evidence="1">
    <location>
        <begin position="24"/>
        <end position="129"/>
    </location>
</feature>
<proteinExistence type="predicted"/>
<evidence type="ECO:0008006" key="4">
    <source>
        <dbReference type="Google" id="ProtNLM"/>
    </source>
</evidence>
<dbReference type="Proteomes" id="UP000033632">
    <property type="component" value="Unassembled WGS sequence"/>
</dbReference>
<name>A0A0F5FEH4_9HYPH</name>
<dbReference type="PATRIC" id="fig|443610.3.peg.2378"/>
<keyword evidence="1" id="KW-0732">Signal</keyword>
<keyword evidence="3" id="KW-1185">Reference proteome</keyword>
<dbReference type="OrthoDB" id="7161229at2"/>
<dbReference type="SUPFAM" id="SSF74653">
    <property type="entry name" value="TolA/TonB C-terminal domain"/>
    <property type="match status" value="1"/>
</dbReference>
<protein>
    <recommendedName>
        <fullName evidence="4">TonB C-terminal domain-containing protein</fullName>
    </recommendedName>
</protein>
<dbReference type="AlphaFoldDB" id="A0A0F5FEH4"/>
<dbReference type="STRING" id="443610.VE25_20285"/>
<organism evidence="2 3">
    <name type="scientific">Devosia geojensis</name>
    <dbReference type="NCBI Taxonomy" id="443610"/>
    <lineage>
        <taxon>Bacteria</taxon>
        <taxon>Pseudomonadati</taxon>
        <taxon>Pseudomonadota</taxon>
        <taxon>Alphaproteobacteria</taxon>
        <taxon>Hyphomicrobiales</taxon>
        <taxon>Devosiaceae</taxon>
        <taxon>Devosia</taxon>
    </lineage>
</organism>
<dbReference type="RefSeq" id="WP_046110491.1">
    <property type="nucleotide sequence ID" value="NZ_JZEX01000185.1"/>
</dbReference>
<evidence type="ECO:0000313" key="2">
    <source>
        <dbReference type="EMBL" id="KKB06990.1"/>
    </source>
</evidence>
<dbReference type="Gene3D" id="3.30.1150.10">
    <property type="match status" value="1"/>
</dbReference>
<feature type="signal peptide" evidence="1">
    <location>
        <begin position="1"/>
        <end position="23"/>
    </location>
</feature>
<evidence type="ECO:0000256" key="1">
    <source>
        <dbReference type="SAM" id="SignalP"/>
    </source>
</evidence>
<evidence type="ECO:0000313" key="3">
    <source>
        <dbReference type="Proteomes" id="UP000033632"/>
    </source>
</evidence>